<organism evidence="2">
    <name type="scientific">hydrothermal vent metagenome</name>
    <dbReference type="NCBI Taxonomy" id="652676"/>
    <lineage>
        <taxon>unclassified sequences</taxon>
        <taxon>metagenomes</taxon>
        <taxon>ecological metagenomes</taxon>
    </lineage>
</organism>
<feature type="compositionally biased region" description="Basic residues" evidence="1">
    <location>
        <begin position="85"/>
        <end position="98"/>
    </location>
</feature>
<proteinExistence type="predicted"/>
<feature type="region of interest" description="Disordered" evidence="1">
    <location>
        <begin position="79"/>
        <end position="98"/>
    </location>
</feature>
<dbReference type="SUPFAM" id="SSF48695">
    <property type="entry name" value="Multiheme cytochromes"/>
    <property type="match status" value="1"/>
</dbReference>
<protein>
    <recommendedName>
        <fullName evidence="3">Tetrahaem cytochrome domain-containing protein</fullName>
    </recommendedName>
</protein>
<gene>
    <name evidence="2" type="ORF">MNBD_GAMMA21-871</name>
</gene>
<evidence type="ECO:0000313" key="2">
    <source>
        <dbReference type="EMBL" id="VAW91368.1"/>
    </source>
</evidence>
<evidence type="ECO:0008006" key="3">
    <source>
        <dbReference type="Google" id="ProtNLM"/>
    </source>
</evidence>
<dbReference type="InterPro" id="IPR036280">
    <property type="entry name" value="Multihaem_cyt_sf"/>
</dbReference>
<name>A0A3B0ZD70_9ZZZZ</name>
<sequence length="98" mass="11435">MEYTGKRVTQTIDICKNCHEELVIKQDPIEISHHQLVKQKRWQACLGCHDFHGNHVMTLPNKLTNLIPNELIESYFSDGNSPYLKQKHHKAKKNLNDT</sequence>
<reference evidence="2" key="1">
    <citation type="submission" date="2018-06" db="EMBL/GenBank/DDBJ databases">
        <authorList>
            <person name="Zhirakovskaya E."/>
        </authorList>
    </citation>
    <scope>NUCLEOTIDE SEQUENCE</scope>
</reference>
<dbReference type="EMBL" id="UOFR01000011">
    <property type="protein sequence ID" value="VAW91368.1"/>
    <property type="molecule type" value="Genomic_DNA"/>
</dbReference>
<accession>A0A3B0ZD70</accession>
<evidence type="ECO:0000256" key="1">
    <source>
        <dbReference type="SAM" id="MobiDB-lite"/>
    </source>
</evidence>
<dbReference type="AlphaFoldDB" id="A0A3B0ZD70"/>